<gene>
    <name evidence="2" type="ordered locus">Oweho_2089</name>
</gene>
<protein>
    <submittedName>
        <fullName evidence="2">FixH protein</fullName>
    </submittedName>
</protein>
<evidence type="ECO:0000256" key="1">
    <source>
        <dbReference type="SAM" id="Phobius"/>
    </source>
</evidence>
<dbReference type="KEGG" id="oho:Oweho_2089"/>
<accession>G8R3K8</accession>
<keyword evidence="1" id="KW-1133">Transmembrane helix</keyword>
<sequence length="146" mass="16924">MKFNWGTGIALTLVLFAMLMGFMVYKAMQQDFDLVSEEYYADELVYQDIINQKTNALKLDGRAKLRMTDEQVFLVLPADLDGKTKSFAVQMYHEQEADNDFNFEKKSTTENQFAIPFTTFSTGKWIAKVKLNCEGVDYYFDPEIVF</sequence>
<feature type="transmembrane region" description="Helical" evidence="1">
    <location>
        <begin position="6"/>
        <end position="25"/>
    </location>
</feature>
<dbReference type="EMBL" id="CP003156">
    <property type="protein sequence ID" value="AEV33064.1"/>
    <property type="molecule type" value="Genomic_DNA"/>
</dbReference>
<evidence type="ECO:0000313" key="2">
    <source>
        <dbReference type="EMBL" id="AEV33064.1"/>
    </source>
</evidence>
<reference evidence="2 3" key="1">
    <citation type="journal article" date="2012" name="Stand. Genomic Sci.">
        <title>Genome sequence of the orange-pigmented seawater bacterium Owenweeksia hongkongensis type strain (UST20020801(T)).</title>
        <authorList>
            <person name="Riedel T."/>
            <person name="Held B."/>
            <person name="Nolan M."/>
            <person name="Lucas S."/>
            <person name="Lapidus A."/>
            <person name="Tice H."/>
            <person name="Del Rio T.G."/>
            <person name="Cheng J.F."/>
            <person name="Han C."/>
            <person name="Tapia R."/>
            <person name="Goodwin L.A."/>
            <person name="Pitluck S."/>
            <person name="Liolios K."/>
            <person name="Mavromatis K."/>
            <person name="Pagani I."/>
            <person name="Ivanova N."/>
            <person name="Mikhailova N."/>
            <person name="Pati A."/>
            <person name="Chen A."/>
            <person name="Palaniappan K."/>
            <person name="Rohde M."/>
            <person name="Tindall B.J."/>
            <person name="Detter J.C."/>
            <person name="Goker M."/>
            <person name="Woyke T."/>
            <person name="Bristow J."/>
            <person name="Eisen J.A."/>
            <person name="Markowitz V."/>
            <person name="Hugenholtz P."/>
            <person name="Klenk H.P."/>
            <person name="Kyrpides N.C."/>
        </authorList>
    </citation>
    <scope>NUCLEOTIDE SEQUENCE</scope>
    <source>
        <strain evidence="3">DSM 17368 / JCM 12287 / NRRL B-23963</strain>
    </source>
</reference>
<keyword evidence="1" id="KW-0812">Transmembrane</keyword>
<organism evidence="2 3">
    <name type="scientific">Owenweeksia hongkongensis (strain DSM 17368 / CIP 108786 / JCM 12287 / NRRL B-23963 / UST20020801)</name>
    <dbReference type="NCBI Taxonomy" id="926562"/>
    <lineage>
        <taxon>Bacteria</taxon>
        <taxon>Pseudomonadati</taxon>
        <taxon>Bacteroidota</taxon>
        <taxon>Flavobacteriia</taxon>
        <taxon>Flavobacteriales</taxon>
        <taxon>Owenweeksiaceae</taxon>
        <taxon>Owenweeksia</taxon>
    </lineage>
</organism>
<keyword evidence="1" id="KW-0472">Membrane</keyword>
<keyword evidence="3" id="KW-1185">Reference proteome</keyword>
<dbReference type="eggNOG" id="COG5456">
    <property type="taxonomic scope" value="Bacteria"/>
</dbReference>
<dbReference type="RefSeq" id="WP_014202413.1">
    <property type="nucleotide sequence ID" value="NC_016599.1"/>
</dbReference>
<dbReference type="Pfam" id="PF05751">
    <property type="entry name" value="FixH"/>
    <property type="match status" value="1"/>
</dbReference>
<dbReference type="HOGENOM" id="CLU_142165_0_0_10"/>
<dbReference type="OrthoDB" id="1493774at2"/>
<dbReference type="InterPro" id="IPR008620">
    <property type="entry name" value="FixH"/>
</dbReference>
<evidence type="ECO:0000313" key="3">
    <source>
        <dbReference type="Proteomes" id="UP000005631"/>
    </source>
</evidence>
<proteinExistence type="predicted"/>
<name>G8R3K8_OWEHD</name>
<dbReference type="AlphaFoldDB" id="G8R3K8"/>
<dbReference type="STRING" id="926562.Oweho_2089"/>
<dbReference type="Proteomes" id="UP000005631">
    <property type="component" value="Chromosome"/>
</dbReference>